<evidence type="ECO:0000256" key="5">
    <source>
        <dbReference type="ARBA" id="ARBA00022723"/>
    </source>
</evidence>
<evidence type="ECO:0000256" key="2">
    <source>
        <dbReference type="ARBA" id="ARBA00001947"/>
    </source>
</evidence>
<keyword evidence="7" id="KW-0054">Arabinose catabolism</keyword>
<evidence type="ECO:0000313" key="16">
    <source>
        <dbReference type="Proteomes" id="UP000824140"/>
    </source>
</evidence>
<dbReference type="FunFam" id="3.40.225.10:FF:000001">
    <property type="entry name" value="L-ribulose-5-phosphate 4-epimerase UlaF"/>
    <property type="match status" value="1"/>
</dbReference>
<evidence type="ECO:0000256" key="4">
    <source>
        <dbReference type="ARBA" id="ARBA00013186"/>
    </source>
</evidence>
<dbReference type="Proteomes" id="UP000824140">
    <property type="component" value="Unassembled WGS sequence"/>
</dbReference>
<evidence type="ECO:0000256" key="9">
    <source>
        <dbReference type="ARBA" id="ARBA00023277"/>
    </source>
</evidence>
<comment type="cofactor">
    <cofactor evidence="2">
        <name>Zn(2+)</name>
        <dbReference type="ChEBI" id="CHEBI:29105"/>
    </cofactor>
</comment>
<evidence type="ECO:0000256" key="13">
    <source>
        <dbReference type="ARBA" id="ARBA00074961"/>
    </source>
</evidence>
<dbReference type="EMBL" id="DVJN01000222">
    <property type="protein sequence ID" value="HIS93678.1"/>
    <property type="molecule type" value="Genomic_DNA"/>
</dbReference>
<dbReference type="PANTHER" id="PTHR22789">
    <property type="entry name" value="FUCULOSE PHOSPHATE ALDOLASE"/>
    <property type="match status" value="1"/>
</dbReference>
<keyword evidence="5" id="KW-0479">Metal-binding</keyword>
<name>A0A9D1G1P7_9FIRM</name>
<comment type="catalytic activity">
    <reaction evidence="1">
        <text>L-ribulose 5-phosphate = D-xylulose 5-phosphate</text>
        <dbReference type="Rhea" id="RHEA:22368"/>
        <dbReference type="ChEBI" id="CHEBI:57737"/>
        <dbReference type="ChEBI" id="CHEBI:58226"/>
        <dbReference type="EC" id="5.1.3.4"/>
    </reaction>
</comment>
<dbReference type="SMART" id="SM01007">
    <property type="entry name" value="Aldolase_II"/>
    <property type="match status" value="1"/>
</dbReference>
<keyword evidence="8" id="KW-0413">Isomerase</keyword>
<dbReference type="GO" id="GO:0046872">
    <property type="term" value="F:metal ion binding"/>
    <property type="evidence" value="ECO:0007669"/>
    <property type="project" value="UniProtKB-KW"/>
</dbReference>
<sequence length="229" mass="25285">MRELKEQVYRANMELHKNRLAPLTWGNVSQADRARGIMAIKPSGVPYEELKPEDMVIVSLETGERVEGRLNPSSDTPTHLALYRAFDKVGGITHTHSPYATAWAQAGRAIPCLGTTHADGFFGEIPVTRYVSADEAQRAYEAETGTVIVEAFQGRDPLHTPGVLVRGHGPFTWGETASASVHNAITLEEVARMGLLTLLLNFNALDLPEALQIKHFERKHGPNAYYGQR</sequence>
<dbReference type="InterPro" id="IPR001303">
    <property type="entry name" value="Aldolase_II/adducin_N"/>
</dbReference>
<dbReference type="SUPFAM" id="SSF53639">
    <property type="entry name" value="AraD/HMP-PK domain-like"/>
    <property type="match status" value="1"/>
</dbReference>
<keyword evidence="9" id="KW-0119">Carbohydrate metabolism</keyword>
<protein>
    <recommendedName>
        <fullName evidence="13">L-ribulose-5-phosphate 4-epimerase</fullName>
        <ecNumber evidence="4">5.1.3.4</ecNumber>
    </recommendedName>
    <alternativeName>
        <fullName evidence="10">Phosphoribulose isomerase</fullName>
    </alternativeName>
</protein>
<dbReference type="EC" id="5.1.3.4" evidence="4"/>
<evidence type="ECO:0000313" key="15">
    <source>
        <dbReference type="EMBL" id="HIS93678.1"/>
    </source>
</evidence>
<dbReference type="GO" id="GO:0016832">
    <property type="term" value="F:aldehyde-lyase activity"/>
    <property type="evidence" value="ECO:0007669"/>
    <property type="project" value="TreeGrafter"/>
</dbReference>
<evidence type="ECO:0000256" key="12">
    <source>
        <dbReference type="ARBA" id="ARBA00060520"/>
    </source>
</evidence>
<dbReference type="GO" id="GO:0019568">
    <property type="term" value="P:arabinose catabolic process"/>
    <property type="evidence" value="ECO:0007669"/>
    <property type="project" value="UniProtKB-KW"/>
</dbReference>
<proteinExistence type="inferred from homology"/>
<dbReference type="InterPro" id="IPR036409">
    <property type="entry name" value="Aldolase_II/adducin_N_sf"/>
</dbReference>
<dbReference type="Pfam" id="PF00596">
    <property type="entry name" value="Aldolase_II"/>
    <property type="match status" value="1"/>
</dbReference>
<dbReference type="InterPro" id="IPR050197">
    <property type="entry name" value="Aldolase_class_II_sugar_metab"/>
</dbReference>
<comment type="similarity">
    <text evidence="3">Belongs to the aldolase class II family. AraD/FucA subfamily.</text>
</comment>
<dbReference type="PANTHER" id="PTHR22789:SF8">
    <property type="entry name" value="L-RIBULOSE-5-PHOSPHATE 4-EPIMERASE SGBE"/>
    <property type="match status" value="1"/>
</dbReference>
<evidence type="ECO:0000256" key="10">
    <source>
        <dbReference type="ARBA" id="ARBA00032206"/>
    </source>
</evidence>
<dbReference type="Gene3D" id="3.40.225.10">
    <property type="entry name" value="Class II aldolase/adducin N-terminal domain"/>
    <property type="match status" value="1"/>
</dbReference>
<comment type="function">
    <text evidence="11">Involved in the degradation of L-arabinose. Catalyzes the interconversion of L-ribulose 5-phosphate (LRu5P) and D-xylulose 5-phosphate (D-Xu5P) via a retroaldol/aldol mechanism (carbon-carbon bond cleavage analogous to a class II aldolase reaction).</text>
</comment>
<keyword evidence="6" id="KW-0862">Zinc</keyword>
<accession>A0A9D1G1P7</accession>
<evidence type="ECO:0000256" key="8">
    <source>
        <dbReference type="ARBA" id="ARBA00023235"/>
    </source>
</evidence>
<evidence type="ECO:0000256" key="3">
    <source>
        <dbReference type="ARBA" id="ARBA00010037"/>
    </source>
</evidence>
<gene>
    <name evidence="15" type="ORF">IAA84_11750</name>
</gene>
<dbReference type="GO" id="GO:0008742">
    <property type="term" value="F:L-ribulose-phosphate 4-epimerase activity"/>
    <property type="evidence" value="ECO:0007669"/>
    <property type="project" value="UniProtKB-EC"/>
</dbReference>
<reference evidence="15" key="2">
    <citation type="journal article" date="2021" name="PeerJ">
        <title>Extensive microbial diversity within the chicken gut microbiome revealed by metagenomics and culture.</title>
        <authorList>
            <person name="Gilroy R."/>
            <person name="Ravi A."/>
            <person name="Getino M."/>
            <person name="Pursley I."/>
            <person name="Horton D.L."/>
            <person name="Alikhan N.F."/>
            <person name="Baker D."/>
            <person name="Gharbi K."/>
            <person name="Hall N."/>
            <person name="Watson M."/>
            <person name="Adriaenssens E.M."/>
            <person name="Foster-Nyarko E."/>
            <person name="Jarju S."/>
            <person name="Secka A."/>
            <person name="Antonio M."/>
            <person name="Oren A."/>
            <person name="Chaudhuri R.R."/>
            <person name="La Ragione R."/>
            <person name="Hildebrand F."/>
            <person name="Pallen M.J."/>
        </authorList>
    </citation>
    <scope>NUCLEOTIDE SEQUENCE</scope>
    <source>
        <strain evidence="15">13766</strain>
    </source>
</reference>
<feature type="domain" description="Class II aldolase/adducin N-terminal" evidence="14">
    <location>
        <begin position="6"/>
        <end position="195"/>
    </location>
</feature>
<evidence type="ECO:0000256" key="1">
    <source>
        <dbReference type="ARBA" id="ARBA00001726"/>
    </source>
</evidence>
<evidence type="ECO:0000256" key="7">
    <source>
        <dbReference type="ARBA" id="ARBA00022935"/>
    </source>
</evidence>
<reference evidence="15" key="1">
    <citation type="submission" date="2020-10" db="EMBL/GenBank/DDBJ databases">
        <authorList>
            <person name="Gilroy R."/>
        </authorList>
    </citation>
    <scope>NUCLEOTIDE SEQUENCE</scope>
    <source>
        <strain evidence="15">13766</strain>
    </source>
</reference>
<dbReference type="GO" id="GO:0005829">
    <property type="term" value="C:cytosol"/>
    <property type="evidence" value="ECO:0007669"/>
    <property type="project" value="TreeGrafter"/>
</dbReference>
<evidence type="ECO:0000256" key="6">
    <source>
        <dbReference type="ARBA" id="ARBA00022833"/>
    </source>
</evidence>
<comment type="caution">
    <text evidence="15">The sequence shown here is derived from an EMBL/GenBank/DDBJ whole genome shotgun (WGS) entry which is preliminary data.</text>
</comment>
<comment type="pathway">
    <text evidence="12">Carbohydrate degradation; L-arabinose degradation via L-ribulose; D-xylulose 5-phosphate from L-arabinose (bacterial route): step 3/3.</text>
</comment>
<evidence type="ECO:0000259" key="14">
    <source>
        <dbReference type="SMART" id="SM01007"/>
    </source>
</evidence>
<evidence type="ECO:0000256" key="11">
    <source>
        <dbReference type="ARBA" id="ARBA00053542"/>
    </source>
</evidence>
<dbReference type="NCBIfam" id="NF006047">
    <property type="entry name" value="PRK08193.1"/>
    <property type="match status" value="1"/>
</dbReference>
<organism evidence="15 16">
    <name type="scientific">Candidatus Alectryocaccomicrobium excrementavium</name>
    <dbReference type="NCBI Taxonomy" id="2840668"/>
    <lineage>
        <taxon>Bacteria</taxon>
        <taxon>Bacillati</taxon>
        <taxon>Bacillota</taxon>
        <taxon>Clostridia</taxon>
        <taxon>Candidatus Alectryocaccomicrobium</taxon>
    </lineage>
</organism>
<dbReference type="AlphaFoldDB" id="A0A9D1G1P7"/>